<dbReference type="EMBL" id="RMBX01000006">
    <property type="protein sequence ID" value="RPD40742.1"/>
    <property type="molecule type" value="Genomic_DNA"/>
</dbReference>
<sequence length="495" mass="54933">MKKIFPYILGLLIFTSCDALLEVKPESSITEAVYWQNESDFEPYLTGIYPFMRVFANNVTYGTERSEELISALNSRFTVAWAQNLTPSSGALNYADWYKAIGHCNLLLEKIQGFEFASNPDLKKRILAETYCLRAYFYFHLTRIIGDTPLMLEAVTDTEVPLLARSPAPDVLRQIVADLDEAIAQFRSISGFTPALIPSKYRFSYASAQALKADAKLWSAKVLGGGNADLNAAIEAIGEVEKSGATLSADFKTAANSRASSNREMLLAAFFLRDESTAAAGGVPAVSHFCVNAFPFETGVQGADNLDSIPFAKTSANGQGAYQISPASRALFTNTADKRIPFTWVTERQGNTLKISWITKFTGTIYPDSRVADNDIPMYRLADIFLMKAEAYAALDQTATAIDYLEKVRLRAGTGEYTGATDKLSVEREILNERGRELFFENKRWYDLVRFHKGGTINVYQYVPNLVGKTTPLFWPLNTTVLANNSLIKQTEGYN</sequence>
<keyword evidence="3" id="KW-0732">Signal</keyword>
<dbReference type="InterPro" id="IPR011990">
    <property type="entry name" value="TPR-like_helical_dom_sf"/>
</dbReference>
<evidence type="ECO:0000313" key="9">
    <source>
        <dbReference type="Proteomes" id="UP000279089"/>
    </source>
</evidence>
<keyword evidence="5" id="KW-0998">Cell outer membrane</keyword>
<organism evidence="8 9">
    <name type="scientific">Chitinophaga barathri</name>
    <dbReference type="NCBI Taxonomy" id="1647451"/>
    <lineage>
        <taxon>Bacteria</taxon>
        <taxon>Pseudomonadati</taxon>
        <taxon>Bacteroidota</taxon>
        <taxon>Chitinophagia</taxon>
        <taxon>Chitinophagales</taxon>
        <taxon>Chitinophagaceae</taxon>
        <taxon>Chitinophaga</taxon>
    </lineage>
</organism>
<gene>
    <name evidence="8" type="ORF">EG028_11960</name>
</gene>
<evidence type="ECO:0000313" key="8">
    <source>
        <dbReference type="EMBL" id="RPD40742.1"/>
    </source>
</evidence>
<comment type="subcellular location">
    <subcellularLocation>
        <location evidence="1">Cell outer membrane</location>
    </subcellularLocation>
</comment>
<reference evidence="9" key="1">
    <citation type="submission" date="2018-11" db="EMBL/GenBank/DDBJ databases">
        <title>Chitinophaga lutea sp.nov., isolate from arsenic contaminated soil.</title>
        <authorList>
            <person name="Zong Y."/>
        </authorList>
    </citation>
    <scope>NUCLEOTIDE SEQUENCE [LARGE SCALE GENOMIC DNA]</scope>
    <source>
        <strain evidence="9">YLT18</strain>
    </source>
</reference>
<protein>
    <submittedName>
        <fullName evidence="8">RagB/SusD family nutrient uptake outer membrane protein</fullName>
    </submittedName>
</protein>
<dbReference type="InterPro" id="IPR033985">
    <property type="entry name" value="SusD-like_N"/>
</dbReference>
<dbReference type="InterPro" id="IPR012944">
    <property type="entry name" value="SusD_RagB_dom"/>
</dbReference>
<dbReference type="CDD" id="cd08977">
    <property type="entry name" value="SusD"/>
    <property type="match status" value="1"/>
</dbReference>
<evidence type="ECO:0000259" key="6">
    <source>
        <dbReference type="Pfam" id="PF07980"/>
    </source>
</evidence>
<evidence type="ECO:0000256" key="2">
    <source>
        <dbReference type="ARBA" id="ARBA00006275"/>
    </source>
</evidence>
<accession>A0A3N4MAF4</accession>
<dbReference type="AlphaFoldDB" id="A0A3N4MAF4"/>
<dbReference type="Pfam" id="PF14322">
    <property type="entry name" value="SusD-like_3"/>
    <property type="match status" value="1"/>
</dbReference>
<feature type="domain" description="SusD-like N-terminal" evidence="7">
    <location>
        <begin position="21"/>
        <end position="184"/>
    </location>
</feature>
<keyword evidence="9" id="KW-1185">Reference proteome</keyword>
<dbReference type="Pfam" id="PF07980">
    <property type="entry name" value="SusD_RagB"/>
    <property type="match status" value="1"/>
</dbReference>
<dbReference type="Proteomes" id="UP000279089">
    <property type="component" value="Unassembled WGS sequence"/>
</dbReference>
<dbReference type="RefSeq" id="WP_120516947.1">
    <property type="nucleotide sequence ID" value="NZ_QXZY01000007.1"/>
</dbReference>
<evidence type="ECO:0000256" key="5">
    <source>
        <dbReference type="ARBA" id="ARBA00023237"/>
    </source>
</evidence>
<keyword evidence="4" id="KW-0472">Membrane</keyword>
<comment type="similarity">
    <text evidence="2">Belongs to the SusD family.</text>
</comment>
<dbReference type="PROSITE" id="PS51257">
    <property type="entry name" value="PROKAR_LIPOPROTEIN"/>
    <property type="match status" value="1"/>
</dbReference>
<feature type="domain" description="RagB/SusD" evidence="6">
    <location>
        <begin position="357"/>
        <end position="453"/>
    </location>
</feature>
<evidence type="ECO:0000256" key="1">
    <source>
        <dbReference type="ARBA" id="ARBA00004442"/>
    </source>
</evidence>
<dbReference type="SUPFAM" id="SSF48452">
    <property type="entry name" value="TPR-like"/>
    <property type="match status" value="1"/>
</dbReference>
<evidence type="ECO:0000256" key="4">
    <source>
        <dbReference type="ARBA" id="ARBA00023136"/>
    </source>
</evidence>
<dbReference type="GO" id="GO:0009279">
    <property type="term" value="C:cell outer membrane"/>
    <property type="evidence" value="ECO:0007669"/>
    <property type="project" value="UniProtKB-SubCell"/>
</dbReference>
<name>A0A3N4MAF4_9BACT</name>
<dbReference type="OrthoDB" id="5694214at2"/>
<evidence type="ECO:0000256" key="3">
    <source>
        <dbReference type="ARBA" id="ARBA00022729"/>
    </source>
</evidence>
<proteinExistence type="inferred from homology"/>
<dbReference type="Gene3D" id="1.25.40.390">
    <property type="match status" value="1"/>
</dbReference>
<evidence type="ECO:0000259" key="7">
    <source>
        <dbReference type="Pfam" id="PF14322"/>
    </source>
</evidence>
<comment type="caution">
    <text evidence="8">The sequence shown here is derived from an EMBL/GenBank/DDBJ whole genome shotgun (WGS) entry which is preliminary data.</text>
</comment>